<feature type="binding site" evidence="6">
    <location>
        <position position="86"/>
    </location>
    <ligand>
        <name>[4Fe-4S] cluster</name>
        <dbReference type="ChEBI" id="CHEBI:49883"/>
        <note>4Fe-4S-S-AdoMet</note>
    </ligand>
</feature>
<feature type="binding site" evidence="6">
    <location>
        <position position="82"/>
    </location>
    <ligand>
        <name>[4Fe-4S] cluster</name>
        <dbReference type="ChEBI" id="CHEBI:49883"/>
        <note>4Fe-4S-S-AdoMet</note>
    </ligand>
</feature>
<dbReference type="PIRSF" id="PIRSF004869">
    <property type="entry name" value="PflX_prd"/>
    <property type="match status" value="1"/>
</dbReference>
<dbReference type="InterPro" id="IPR034457">
    <property type="entry name" value="Organic_radical-activating"/>
</dbReference>
<keyword evidence="2 6" id="KW-0949">S-adenosyl-L-methionine</keyword>
<feature type="domain" description="Radical SAM core" evidence="7">
    <location>
        <begin position="67"/>
        <end position="286"/>
    </location>
</feature>
<protein>
    <submittedName>
        <fullName evidence="8">Radical SAM domain protein</fullName>
    </submittedName>
</protein>
<keyword evidence="5 6" id="KW-0411">Iron-sulfur</keyword>
<dbReference type="InterPro" id="IPR007197">
    <property type="entry name" value="rSAM"/>
</dbReference>
<proteinExistence type="predicted"/>
<evidence type="ECO:0000259" key="7">
    <source>
        <dbReference type="PROSITE" id="PS51918"/>
    </source>
</evidence>
<feature type="binding site" evidence="6">
    <location>
        <position position="89"/>
    </location>
    <ligand>
        <name>[4Fe-4S] cluster</name>
        <dbReference type="ChEBI" id="CHEBI:49883"/>
        <note>4Fe-4S-S-AdoMet</note>
    </ligand>
</feature>
<keyword evidence="1" id="KW-0004">4Fe-4S</keyword>
<gene>
    <name evidence="8" type="ORF">Thert_03046</name>
</gene>
<dbReference type="GO" id="GO:0046872">
    <property type="term" value="F:metal ion binding"/>
    <property type="evidence" value="ECO:0007669"/>
    <property type="project" value="UniProtKB-KW"/>
</dbReference>
<evidence type="ECO:0000256" key="1">
    <source>
        <dbReference type="ARBA" id="ARBA00022485"/>
    </source>
</evidence>
<dbReference type="SUPFAM" id="SSF102114">
    <property type="entry name" value="Radical SAM enzymes"/>
    <property type="match status" value="1"/>
</dbReference>
<dbReference type="InterPro" id="IPR006638">
    <property type="entry name" value="Elp3/MiaA/NifB-like_rSAM"/>
</dbReference>
<dbReference type="InterPro" id="IPR027596">
    <property type="entry name" value="AmmeMemoSam_rS"/>
</dbReference>
<dbReference type="CDD" id="cd01335">
    <property type="entry name" value="Radical_SAM"/>
    <property type="match status" value="1"/>
</dbReference>
<dbReference type="PANTHER" id="PTHR30352">
    <property type="entry name" value="PYRUVATE FORMATE-LYASE-ACTIVATING ENZYME"/>
    <property type="match status" value="1"/>
</dbReference>
<dbReference type="PANTHER" id="PTHR30352:SF5">
    <property type="entry name" value="PYRUVATE FORMATE-LYASE 1-ACTIVATING ENZYME"/>
    <property type="match status" value="1"/>
</dbReference>
<dbReference type="PROSITE" id="PS51918">
    <property type="entry name" value="RADICAL_SAM"/>
    <property type="match status" value="1"/>
</dbReference>
<evidence type="ECO:0000256" key="4">
    <source>
        <dbReference type="ARBA" id="ARBA00023004"/>
    </source>
</evidence>
<dbReference type="Pfam" id="PF04055">
    <property type="entry name" value="Radical_SAM"/>
    <property type="match status" value="1"/>
</dbReference>
<dbReference type="SFLD" id="SFLDG01101">
    <property type="entry name" value="Uncharacterised_Radical_SAM_Su"/>
    <property type="match status" value="1"/>
</dbReference>
<dbReference type="GO" id="GO:0051539">
    <property type="term" value="F:4 iron, 4 sulfur cluster binding"/>
    <property type="evidence" value="ECO:0007669"/>
    <property type="project" value="UniProtKB-KW"/>
</dbReference>
<name>A0A223I2N4_THETR</name>
<dbReference type="InterPro" id="IPR016431">
    <property type="entry name" value="Pyrv-formate_lyase-activ_prd"/>
</dbReference>
<evidence type="ECO:0000256" key="6">
    <source>
        <dbReference type="PIRSR" id="PIRSR004869-50"/>
    </source>
</evidence>
<comment type="cofactor">
    <cofactor evidence="6">
        <name>[4Fe-4S] cluster</name>
        <dbReference type="ChEBI" id="CHEBI:49883"/>
    </cofactor>
    <text evidence="6">Binds 1 [4Fe-4S] cluster. The cluster is coordinated with 3 cysteines and an exchangeable S-adenosyl-L-methionine.</text>
</comment>
<dbReference type="SFLD" id="SFLDS00029">
    <property type="entry name" value="Radical_SAM"/>
    <property type="match status" value="1"/>
</dbReference>
<evidence type="ECO:0000313" key="8">
    <source>
        <dbReference type="EMBL" id="AST58824.1"/>
    </source>
</evidence>
<keyword evidence="4 6" id="KW-0408">Iron</keyword>
<dbReference type="InterPro" id="IPR058240">
    <property type="entry name" value="rSAM_sf"/>
</dbReference>
<reference evidence="8 9" key="1">
    <citation type="submission" date="2016-08" db="EMBL/GenBank/DDBJ databases">
        <title>A novel genetic cassette of butanologenic Thermoanaerobacterium thermosaccharolyticum that directly convert cellulose to butanol.</title>
        <authorList>
            <person name="Li T."/>
            <person name="He J."/>
        </authorList>
    </citation>
    <scope>NUCLEOTIDE SEQUENCE [LARGE SCALE GENOMIC DNA]</scope>
    <source>
        <strain evidence="8 9">TG57</strain>
    </source>
</reference>
<evidence type="ECO:0000256" key="2">
    <source>
        <dbReference type="ARBA" id="ARBA00022691"/>
    </source>
</evidence>
<sequence length="326" mass="37189">MKEALYYEKIDNDSVHCLLCPQNCIISDGKYGFCRARKNEGGKLYTENYGKITSLAVDPIEKKPLYHFMPGSHILSAGTYGCNLRCLFCQNWEISQQRLEGEYLSPSKLVEIAKKQQGNVGIAYTYNEPSIWYEYVLDSAKISHKEGLKNVLVTNGFINIDPLKELLQYIDAVNIDVKAFSNEYYKKICHGNLESVLKVVEEAVLNCHVEITTLVVTGENDNYSEIEELCKWISSINKDIPIHFSKYFPRYKMKNPETPIKVLEDIYAIAKKYLNYVYLGNVSGFDNNTYCPNCGHILIKRSGYVHVVGIEDNKCGKCGKSFYGYT</sequence>
<dbReference type="GO" id="GO:0003824">
    <property type="term" value="F:catalytic activity"/>
    <property type="evidence" value="ECO:0007669"/>
    <property type="project" value="InterPro"/>
</dbReference>
<dbReference type="AlphaFoldDB" id="A0A223I2N4"/>
<dbReference type="EMBL" id="CP016893">
    <property type="protein sequence ID" value="AST58824.1"/>
    <property type="molecule type" value="Genomic_DNA"/>
</dbReference>
<dbReference type="Gene3D" id="3.20.20.70">
    <property type="entry name" value="Aldolase class I"/>
    <property type="match status" value="1"/>
</dbReference>
<organism evidence="8 9">
    <name type="scientific">Thermoanaerobacterium thermosaccharolyticum</name>
    <name type="common">Clostridium thermosaccharolyticum</name>
    <dbReference type="NCBI Taxonomy" id="1517"/>
    <lineage>
        <taxon>Bacteria</taxon>
        <taxon>Bacillati</taxon>
        <taxon>Bacillota</taxon>
        <taxon>Clostridia</taxon>
        <taxon>Thermoanaerobacterales</taxon>
        <taxon>Thermoanaerobacteraceae</taxon>
        <taxon>Thermoanaerobacterium</taxon>
    </lineage>
</organism>
<dbReference type="SMART" id="SM00729">
    <property type="entry name" value="Elp3"/>
    <property type="match status" value="1"/>
</dbReference>
<evidence type="ECO:0000256" key="5">
    <source>
        <dbReference type="ARBA" id="ARBA00023014"/>
    </source>
</evidence>
<dbReference type="RefSeq" id="WP_094397929.1">
    <property type="nucleotide sequence ID" value="NZ_CP016893.1"/>
</dbReference>
<dbReference type="NCBIfam" id="TIGR04337">
    <property type="entry name" value="AmmeMemoSam_rS"/>
    <property type="match status" value="1"/>
</dbReference>
<evidence type="ECO:0000256" key="3">
    <source>
        <dbReference type="ARBA" id="ARBA00022723"/>
    </source>
</evidence>
<accession>A0A223I2N4</accession>
<dbReference type="Proteomes" id="UP000214975">
    <property type="component" value="Chromosome"/>
</dbReference>
<evidence type="ECO:0000313" key="9">
    <source>
        <dbReference type="Proteomes" id="UP000214975"/>
    </source>
</evidence>
<dbReference type="InterPro" id="IPR013785">
    <property type="entry name" value="Aldolase_TIM"/>
</dbReference>
<keyword evidence="3 6" id="KW-0479">Metal-binding</keyword>